<dbReference type="AlphaFoldDB" id="A0A2T8HG75"/>
<dbReference type="InterPro" id="IPR050563">
    <property type="entry name" value="4-hydroxybenzoyl-CoA_TE"/>
</dbReference>
<protein>
    <submittedName>
        <fullName evidence="3">Thioesterase</fullName>
    </submittedName>
</protein>
<keyword evidence="2" id="KW-0378">Hydrolase</keyword>
<keyword evidence="4" id="KW-1185">Reference proteome</keyword>
<evidence type="ECO:0000256" key="1">
    <source>
        <dbReference type="ARBA" id="ARBA00005953"/>
    </source>
</evidence>
<dbReference type="CDD" id="cd00586">
    <property type="entry name" value="4HBT"/>
    <property type="match status" value="1"/>
</dbReference>
<comment type="caution">
    <text evidence="3">The sequence shown here is derived from an EMBL/GenBank/DDBJ whole genome shotgun (WGS) entry which is preliminary data.</text>
</comment>
<dbReference type="OrthoDB" id="9800856at2"/>
<sequence length="135" mass="15866">MFVFENKIRVRYAETDQMGYMYYGNYATYYEVARTDMLRSTGISYKELEGMGVMMPVIEMQTRYLQAAKYDDLITIRTTIRELPNVRICFEYELFNEAGVLLNTGKTLLVFVDMAKNRPCSAPEVFMDKIRSYFS</sequence>
<dbReference type="GO" id="GO:0047617">
    <property type="term" value="F:fatty acyl-CoA hydrolase activity"/>
    <property type="evidence" value="ECO:0007669"/>
    <property type="project" value="TreeGrafter"/>
</dbReference>
<dbReference type="NCBIfam" id="TIGR00051">
    <property type="entry name" value="YbgC/FadM family acyl-CoA thioesterase"/>
    <property type="match status" value="1"/>
</dbReference>
<accession>A0A2T8HG75</accession>
<dbReference type="PANTHER" id="PTHR31793:SF27">
    <property type="entry name" value="NOVEL THIOESTERASE SUPERFAMILY DOMAIN AND SAPOSIN A-TYPE DOMAIN CONTAINING PROTEIN (0610012H03RIK)"/>
    <property type="match status" value="1"/>
</dbReference>
<proteinExistence type="inferred from homology"/>
<organism evidence="3 4">
    <name type="scientific">Sphingobacterium corticibacter</name>
    <dbReference type="NCBI Taxonomy" id="2171749"/>
    <lineage>
        <taxon>Bacteria</taxon>
        <taxon>Pseudomonadati</taxon>
        <taxon>Bacteroidota</taxon>
        <taxon>Sphingobacteriia</taxon>
        <taxon>Sphingobacteriales</taxon>
        <taxon>Sphingobacteriaceae</taxon>
        <taxon>Sphingobacterium</taxon>
    </lineage>
</organism>
<dbReference type="SUPFAM" id="SSF54637">
    <property type="entry name" value="Thioesterase/thiol ester dehydrase-isomerase"/>
    <property type="match status" value="1"/>
</dbReference>
<comment type="similarity">
    <text evidence="1">Belongs to the 4-hydroxybenzoyl-CoA thioesterase family.</text>
</comment>
<dbReference type="InterPro" id="IPR006684">
    <property type="entry name" value="YbgC/YbaW"/>
</dbReference>
<dbReference type="Gene3D" id="3.10.129.10">
    <property type="entry name" value="Hotdog Thioesterase"/>
    <property type="match status" value="1"/>
</dbReference>
<evidence type="ECO:0000256" key="2">
    <source>
        <dbReference type="ARBA" id="ARBA00022801"/>
    </source>
</evidence>
<evidence type="ECO:0000313" key="4">
    <source>
        <dbReference type="Proteomes" id="UP000245627"/>
    </source>
</evidence>
<dbReference type="Pfam" id="PF13279">
    <property type="entry name" value="4HBT_2"/>
    <property type="match status" value="1"/>
</dbReference>
<dbReference type="Proteomes" id="UP000245627">
    <property type="component" value="Unassembled WGS sequence"/>
</dbReference>
<name>A0A2T8HG75_9SPHI</name>
<dbReference type="RefSeq" id="WP_116776801.1">
    <property type="nucleotide sequence ID" value="NZ_QDKG01000006.1"/>
</dbReference>
<gene>
    <name evidence="3" type="ORF">DC487_15095</name>
</gene>
<dbReference type="PIRSF" id="PIRSF003230">
    <property type="entry name" value="YbgC"/>
    <property type="match status" value="1"/>
</dbReference>
<reference evidence="3 4" key="1">
    <citation type="submission" date="2018-04" db="EMBL/GenBank/DDBJ databases">
        <title>Sphingobacterium cortibacter sp. nov.</title>
        <authorList>
            <person name="Li Y."/>
        </authorList>
    </citation>
    <scope>NUCLEOTIDE SEQUENCE [LARGE SCALE GENOMIC DNA]</scope>
    <source>
        <strain evidence="3 4">2c-3</strain>
    </source>
</reference>
<dbReference type="EMBL" id="QDKG01000006">
    <property type="protein sequence ID" value="PVH24404.1"/>
    <property type="molecule type" value="Genomic_DNA"/>
</dbReference>
<dbReference type="InterPro" id="IPR029069">
    <property type="entry name" value="HotDog_dom_sf"/>
</dbReference>
<evidence type="ECO:0000313" key="3">
    <source>
        <dbReference type="EMBL" id="PVH24404.1"/>
    </source>
</evidence>
<dbReference type="PANTHER" id="PTHR31793">
    <property type="entry name" value="4-HYDROXYBENZOYL-COA THIOESTERASE FAMILY MEMBER"/>
    <property type="match status" value="1"/>
</dbReference>